<evidence type="ECO:0000313" key="3">
    <source>
        <dbReference type="Proteomes" id="UP001066276"/>
    </source>
</evidence>
<proteinExistence type="predicted"/>
<organism evidence="2 3">
    <name type="scientific">Pleurodeles waltl</name>
    <name type="common">Iberian ribbed newt</name>
    <dbReference type="NCBI Taxonomy" id="8319"/>
    <lineage>
        <taxon>Eukaryota</taxon>
        <taxon>Metazoa</taxon>
        <taxon>Chordata</taxon>
        <taxon>Craniata</taxon>
        <taxon>Vertebrata</taxon>
        <taxon>Euteleostomi</taxon>
        <taxon>Amphibia</taxon>
        <taxon>Batrachia</taxon>
        <taxon>Caudata</taxon>
        <taxon>Salamandroidea</taxon>
        <taxon>Salamandridae</taxon>
        <taxon>Pleurodelinae</taxon>
        <taxon>Pleurodeles</taxon>
    </lineage>
</organism>
<feature type="region of interest" description="Disordered" evidence="1">
    <location>
        <begin position="92"/>
        <end position="117"/>
    </location>
</feature>
<evidence type="ECO:0000313" key="2">
    <source>
        <dbReference type="EMBL" id="KAJ1172298.1"/>
    </source>
</evidence>
<dbReference type="AlphaFoldDB" id="A0AAV7T8R6"/>
<keyword evidence="3" id="KW-1185">Reference proteome</keyword>
<gene>
    <name evidence="2" type="ORF">NDU88_004145</name>
</gene>
<comment type="caution">
    <text evidence="2">The sequence shown here is derived from an EMBL/GenBank/DDBJ whole genome shotgun (WGS) entry which is preliminary data.</text>
</comment>
<protein>
    <submittedName>
        <fullName evidence="2">Uncharacterized protein</fullName>
    </submittedName>
</protein>
<reference evidence="2" key="1">
    <citation type="journal article" date="2022" name="bioRxiv">
        <title>Sequencing and chromosome-scale assembly of the giantPleurodeles waltlgenome.</title>
        <authorList>
            <person name="Brown T."/>
            <person name="Elewa A."/>
            <person name="Iarovenko S."/>
            <person name="Subramanian E."/>
            <person name="Araus A.J."/>
            <person name="Petzold A."/>
            <person name="Susuki M."/>
            <person name="Suzuki K.-i.T."/>
            <person name="Hayashi T."/>
            <person name="Toyoda A."/>
            <person name="Oliveira C."/>
            <person name="Osipova E."/>
            <person name="Leigh N.D."/>
            <person name="Simon A."/>
            <person name="Yun M.H."/>
        </authorList>
    </citation>
    <scope>NUCLEOTIDE SEQUENCE</scope>
    <source>
        <strain evidence="2">20211129_DDA</strain>
        <tissue evidence="2">Liver</tissue>
    </source>
</reference>
<sequence length="117" mass="12710">MSVMRSLIGRIRRPLPSCLEGPIDRVPLRVTAHQTSTFLGAITRPGSRAPLCCQRGHRCHRCLAIPRPASPPSSAPLGPSTGSTLSVQPKVRQYSHPAAQPVLARRRAQGRIGDEEF</sequence>
<name>A0AAV7T8R6_PLEWA</name>
<dbReference type="Proteomes" id="UP001066276">
    <property type="component" value="Chromosome 4_1"/>
</dbReference>
<accession>A0AAV7T8R6</accession>
<evidence type="ECO:0000256" key="1">
    <source>
        <dbReference type="SAM" id="MobiDB-lite"/>
    </source>
</evidence>
<dbReference type="EMBL" id="JANPWB010000007">
    <property type="protein sequence ID" value="KAJ1172298.1"/>
    <property type="molecule type" value="Genomic_DNA"/>
</dbReference>